<feature type="chain" id="PRO_5046540270" evidence="9">
    <location>
        <begin position="21"/>
        <end position="410"/>
    </location>
</feature>
<evidence type="ECO:0000256" key="7">
    <source>
        <dbReference type="SAM" id="MobiDB-lite"/>
    </source>
</evidence>
<feature type="compositionally biased region" description="Low complexity" evidence="7">
    <location>
        <begin position="138"/>
        <end position="149"/>
    </location>
</feature>
<feature type="signal peptide" evidence="9">
    <location>
        <begin position="1"/>
        <end position="20"/>
    </location>
</feature>
<sequence>MFPPWLTPVLCWNLIQSLTGLTATFTASDSRVRPLVAALAALLAYTLQTSVQTHFAATRPSGPLVAMCWVNVLNAIDLLVLSRASYEAQLSYQTSKADKKDTAPRPPSLWQKLLFALELPYNYRRINTPWSNQRGPRPTTSTPTPQSKQKSTFLLRSTVTLLIAGTVLGLLTLDPSDPYLTRALSKLDTSKTVLLPFRDFDAHSLLVQTLFTLSFGLVTRAAIVGGHTAVAILAVAVGDDPVNWPPIFESLSAARSLRGLWGKSWHQLLRIPLTSNATFLASLLGLPPKSAGAHWLRVVVAFTGSGIIHSLCDMGFGVPLERTGGFHFYTLQIAGFVVESVASTVYGKLTEKLGLRLGKGVERAIGYLWVLGFLAWSTPVWINPILVGLAGDGTRVMSPWLGMPSTMFEL</sequence>
<organism evidence="11 12">
    <name type="scientific">Aspergillus granulosus</name>
    <dbReference type="NCBI Taxonomy" id="176169"/>
    <lineage>
        <taxon>Eukaryota</taxon>
        <taxon>Fungi</taxon>
        <taxon>Dikarya</taxon>
        <taxon>Ascomycota</taxon>
        <taxon>Pezizomycotina</taxon>
        <taxon>Eurotiomycetes</taxon>
        <taxon>Eurotiomycetidae</taxon>
        <taxon>Eurotiales</taxon>
        <taxon>Aspergillaceae</taxon>
        <taxon>Aspergillus</taxon>
        <taxon>Aspergillus subgen. Nidulantes</taxon>
    </lineage>
</organism>
<evidence type="ECO:0000256" key="1">
    <source>
        <dbReference type="ARBA" id="ARBA00004141"/>
    </source>
</evidence>
<keyword evidence="4 8" id="KW-0812">Transmembrane</keyword>
<evidence type="ECO:0000259" key="10">
    <source>
        <dbReference type="Pfam" id="PF13813"/>
    </source>
</evidence>
<accession>A0ABR4HRG0</accession>
<feature type="transmembrane region" description="Helical" evidence="8">
    <location>
        <begin position="367"/>
        <end position="391"/>
    </location>
</feature>
<comment type="similarity">
    <text evidence="2">Belongs to the wax synthase family.</text>
</comment>
<keyword evidence="12" id="KW-1185">Reference proteome</keyword>
<evidence type="ECO:0000256" key="4">
    <source>
        <dbReference type="ARBA" id="ARBA00022692"/>
    </source>
</evidence>
<dbReference type="InterPro" id="IPR044851">
    <property type="entry name" value="Wax_synthase"/>
</dbReference>
<keyword evidence="9" id="KW-0732">Signal</keyword>
<keyword evidence="6 8" id="KW-0472">Membrane</keyword>
<evidence type="ECO:0000256" key="8">
    <source>
        <dbReference type="SAM" id="Phobius"/>
    </source>
</evidence>
<evidence type="ECO:0000256" key="6">
    <source>
        <dbReference type="ARBA" id="ARBA00023136"/>
    </source>
</evidence>
<evidence type="ECO:0000256" key="9">
    <source>
        <dbReference type="SAM" id="SignalP"/>
    </source>
</evidence>
<evidence type="ECO:0000256" key="3">
    <source>
        <dbReference type="ARBA" id="ARBA00022679"/>
    </source>
</evidence>
<dbReference type="GO" id="GO:0016740">
    <property type="term" value="F:transferase activity"/>
    <property type="evidence" value="ECO:0007669"/>
    <property type="project" value="UniProtKB-KW"/>
</dbReference>
<gene>
    <name evidence="11" type="ORF">BJX63DRAFT_384516</name>
</gene>
<dbReference type="InterPro" id="IPR032805">
    <property type="entry name" value="Wax_synthase_dom"/>
</dbReference>
<reference evidence="11 12" key="1">
    <citation type="submission" date="2024-07" db="EMBL/GenBank/DDBJ databases">
        <title>Section-level genome sequencing and comparative genomics of Aspergillus sections Usti and Cavernicolus.</title>
        <authorList>
            <consortium name="Lawrence Berkeley National Laboratory"/>
            <person name="Nybo J.L."/>
            <person name="Vesth T.C."/>
            <person name="Theobald S."/>
            <person name="Frisvad J.C."/>
            <person name="Larsen T.O."/>
            <person name="Kjaerboelling I."/>
            <person name="Rothschild-Mancinelli K."/>
            <person name="Lyhne E.K."/>
            <person name="Kogle M.E."/>
            <person name="Barry K."/>
            <person name="Clum A."/>
            <person name="Na H."/>
            <person name="Ledsgaard L."/>
            <person name="Lin J."/>
            <person name="Lipzen A."/>
            <person name="Kuo A."/>
            <person name="Riley R."/>
            <person name="Mondo S."/>
            <person name="Labutti K."/>
            <person name="Haridas S."/>
            <person name="Pangalinan J."/>
            <person name="Salamov A.A."/>
            <person name="Simmons B.A."/>
            <person name="Magnuson J.K."/>
            <person name="Chen J."/>
            <person name="Drula E."/>
            <person name="Henrissat B."/>
            <person name="Wiebenga A."/>
            <person name="Lubbers R.J."/>
            <person name="Gomes A.C."/>
            <person name="Makela M.R."/>
            <person name="Stajich J."/>
            <person name="Grigoriev I.V."/>
            <person name="Mortensen U.H."/>
            <person name="De Vries R.P."/>
            <person name="Baker S.E."/>
            <person name="Andersen M.R."/>
        </authorList>
    </citation>
    <scope>NUCLEOTIDE SEQUENCE [LARGE SCALE GENOMIC DNA]</scope>
    <source>
        <strain evidence="11 12">CBS 588.65</strain>
    </source>
</reference>
<evidence type="ECO:0000256" key="2">
    <source>
        <dbReference type="ARBA" id="ARBA00007282"/>
    </source>
</evidence>
<keyword evidence="5 8" id="KW-1133">Transmembrane helix</keyword>
<dbReference type="EMBL" id="JBFXLT010000015">
    <property type="protein sequence ID" value="KAL2818075.1"/>
    <property type="molecule type" value="Genomic_DNA"/>
</dbReference>
<proteinExistence type="inferred from homology"/>
<name>A0ABR4HRG0_9EURO</name>
<protein>
    <submittedName>
        <fullName evidence="11">Membrane bound O-acyl transferase family-domain-containing protein</fullName>
    </submittedName>
</protein>
<dbReference type="PANTHER" id="PTHR31595">
    <property type="entry name" value="LONG-CHAIN-ALCOHOL O-FATTY-ACYLTRANSFERASE 3-RELATED"/>
    <property type="match status" value="1"/>
</dbReference>
<dbReference type="Pfam" id="PF13813">
    <property type="entry name" value="MBOAT_2"/>
    <property type="match status" value="1"/>
</dbReference>
<dbReference type="PANTHER" id="PTHR31595:SF60">
    <property type="entry name" value="BIOSYNTHESIS PROTEIN (TRI7), PUTATIVE (AFU_ORTHOLOGUE AFUA_8G05970)-RELATED"/>
    <property type="match status" value="1"/>
</dbReference>
<evidence type="ECO:0000313" key="12">
    <source>
        <dbReference type="Proteomes" id="UP001610334"/>
    </source>
</evidence>
<comment type="caution">
    <text evidence="11">The sequence shown here is derived from an EMBL/GenBank/DDBJ whole genome shotgun (WGS) entry which is preliminary data.</text>
</comment>
<dbReference type="Proteomes" id="UP001610334">
    <property type="component" value="Unassembled WGS sequence"/>
</dbReference>
<comment type="subcellular location">
    <subcellularLocation>
        <location evidence="1">Membrane</location>
        <topology evidence="1">Multi-pass membrane protein</topology>
    </subcellularLocation>
</comment>
<feature type="domain" description="Wax synthase" evidence="10">
    <location>
        <begin position="244"/>
        <end position="330"/>
    </location>
</feature>
<keyword evidence="3 11" id="KW-0808">Transferase</keyword>
<evidence type="ECO:0000313" key="11">
    <source>
        <dbReference type="EMBL" id="KAL2818075.1"/>
    </source>
</evidence>
<evidence type="ECO:0000256" key="5">
    <source>
        <dbReference type="ARBA" id="ARBA00022989"/>
    </source>
</evidence>
<feature type="region of interest" description="Disordered" evidence="7">
    <location>
        <begin position="128"/>
        <end position="149"/>
    </location>
</feature>